<evidence type="ECO:0000313" key="4">
    <source>
        <dbReference type="Proteomes" id="UP001152747"/>
    </source>
</evidence>
<dbReference type="Proteomes" id="UP001152747">
    <property type="component" value="Unassembled WGS sequence"/>
</dbReference>
<dbReference type="AlphaFoldDB" id="A0A9P1IDN1"/>
<feature type="signal peptide" evidence="2">
    <location>
        <begin position="1"/>
        <end position="18"/>
    </location>
</feature>
<evidence type="ECO:0000256" key="2">
    <source>
        <dbReference type="SAM" id="SignalP"/>
    </source>
</evidence>
<feature type="compositionally biased region" description="Basic and acidic residues" evidence="1">
    <location>
        <begin position="30"/>
        <end position="42"/>
    </location>
</feature>
<protein>
    <submittedName>
        <fullName evidence="3">Uncharacterized protein</fullName>
    </submittedName>
</protein>
<feature type="region of interest" description="Disordered" evidence="1">
    <location>
        <begin position="29"/>
        <end position="92"/>
    </location>
</feature>
<gene>
    <name evidence="3" type="ORF">CAMP_LOCUS5886</name>
</gene>
<feature type="region of interest" description="Disordered" evidence="1">
    <location>
        <begin position="132"/>
        <end position="159"/>
    </location>
</feature>
<proteinExistence type="predicted"/>
<organism evidence="3 4">
    <name type="scientific">Caenorhabditis angaria</name>
    <dbReference type="NCBI Taxonomy" id="860376"/>
    <lineage>
        <taxon>Eukaryota</taxon>
        <taxon>Metazoa</taxon>
        <taxon>Ecdysozoa</taxon>
        <taxon>Nematoda</taxon>
        <taxon>Chromadorea</taxon>
        <taxon>Rhabditida</taxon>
        <taxon>Rhabditina</taxon>
        <taxon>Rhabditomorpha</taxon>
        <taxon>Rhabditoidea</taxon>
        <taxon>Rhabditidae</taxon>
        <taxon>Peloderinae</taxon>
        <taxon>Caenorhabditis</taxon>
    </lineage>
</organism>
<accession>A0A9P1IDN1</accession>
<feature type="compositionally biased region" description="Acidic residues" evidence="1">
    <location>
        <begin position="148"/>
        <end position="159"/>
    </location>
</feature>
<name>A0A9P1IDN1_9PELO</name>
<keyword evidence="2" id="KW-0732">Signal</keyword>
<evidence type="ECO:0000313" key="3">
    <source>
        <dbReference type="EMBL" id="CAI5443249.1"/>
    </source>
</evidence>
<feature type="chain" id="PRO_5040447548" evidence="2">
    <location>
        <begin position="19"/>
        <end position="159"/>
    </location>
</feature>
<dbReference type="EMBL" id="CANHGI010000002">
    <property type="protein sequence ID" value="CAI5443249.1"/>
    <property type="molecule type" value="Genomic_DNA"/>
</dbReference>
<comment type="caution">
    <text evidence="3">The sequence shown here is derived from an EMBL/GenBank/DDBJ whole genome shotgun (WGS) entry which is preliminary data.</text>
</comment>
<sequence length="159" mass="17961">MLISIEQFLFVFYNFIIAICISTQCSKSSTTDEKAAPDSESPRRRKKPPPIATFPCVSSNSARTKSVEFPTASCHRVARNPETSQKSMRLGVKSSKTIRKMRGEQEVEEEKRAANQLEKYLGGDCFETTGVEKSKSVKKTRKVKNDNNDDIDQTLFENE</sequence>
<keyword evidence="4" id="KW-1185">Reference proteome</keyword>
<reference evidence="3" key="1">
    <citation type="submission" date="2022-11" db="EMBL/GenBank/DDBJ databases">
        <authorList>
            <person name="Kikuchi T."/>
        </authorList>
    </citation>
    <scope>NUCLEOTIDE SEQUENCE</scope>
    <source>
        <strain evidence="3">PS1010</strain>
    </source>
</reference>
<evidence type="ECO:0000256" key="1">
    <source>
        <dbReference type="SAM" id="MobiDB-lite"/>
    </source>
</evidence>